<keyword evidence="5" id="KW-0804">Transcription</keyword>
<feature type="DNA-binding region" description="OmpR/PhoB-type" evidence="6">
    <location>
        <begin position="1"/>
        <end position="99"/>
    </location>
</feature>
<dbReference type="SUPFAM" id="SSF46894">
    <property type="entry name" value="C-terminal effector domain of the bipartite response regulators"/>
    <property type="match status" value="1"/>
</dbReference>
<evidence type="ECO:0000256" key="7">
    <source>
        <dbReference type="SAM" id="Coils"/>
    </source>
</evidence>
<dbReference type="InterPro" id="IPR005158">
    <property type="entry name" value="BTAD"/>
</dbReference>
<evidence type="ECO:0000256" key="4">
    <source>
        <dbReference type="ARBA" id="ARBA00023125"/>
    </source>
</evidence>
<dbReference type="InterPro" id="IPR016032">
    <property type="entry name" value="Sig_transdc_resp-reg_C-effctor"/>
</dbReference>
<keyword evidence="2" id="KW-0902">Two-component regulatory system</keyword>
<feature type="coiled-coil region" evidence="7">
    <location>
        <begin position="278"/>
        <end position="305"/>
    </location>
</feature>
<evidence type="ECO:0000313" key="10">
    <source>
        <dbReference type="Proteomes" id="UP001500034"/>
    </source>
</evidence>
<evidence type="ECO:0000256" key="6">
    <source>
        <dbReference type="PROSITE-ProRule" id="PRU01091"/>
    </source>
</evidence>
<organism evidence="9 10">
    <name type="scientific">Streptomyces marokkonensis</name>
    <dbReference type="NCBI Taxonomy" id="324855"/>
    <lineage>
        <taxon>Bacteria</taxon>
        <taxon>Bacillati</taxon>
        <taxon>Actinomycetota</taxon>
        <taxon>Actinomycetes</taxon>
        <taxon>Kitasatosporales</taxon>
        <taxon>Streptomycetaceae</taxon>
        <taxon>Streptomyces</taxon>
    </lineage>
</organism>
<dbReference type="PANTHER" id="PTHR35807">
    <property type="entry name" value="TRANSCRIPTIONAL REGULATOR REDD-RELATED"/>
    <property type="match status" value="1"/>
</dbReference>
<comment type="similarity">
    <text evidence="1">Belongs to the AfsR/DnrI/RedD regulatory family.</text>
</comment>
<dbReference type="PANTHER" id="PTHR35807:SF1">
    <property type="entry name" value="TRANSCRIPTIONAL REGULATOR REDD"/>
    <property type="match status" value="1"/>
</dbReference>
<name>A0ABP7RXZ6_9ACTN</name>
<dbReference type="Pfam" id="PF00486">
    <property type="entry name" value="Trans_reg_C"/>
    <property type="match status" value="1"/>
</dbReference>
<keyword evidence="3" id="KW-0805">Transcription regulation</keyword>
<dbReference type="InterPro" id="IPR051677">
    <property type="entry name" value="AfsR-DnrI-RedD_regulator"/>
</dbReference>
<dbReference type="InterPro" id="IPR011990">
    <property type="entry name" value="TPR-like_helical_dom_sf"/>
</dbReference>
<dbReference type="Pfam" id="PF03704">
    <property type="entry name" value="BTAD"/>
    <property type="match status" value="1"/>
</dbReference>
<gene>
    <name evidence="9" type="ORF">GCM10022384_57840</name>
</gene>
<keyword evidence="4 6" id="KW-0238">DNA-binding</keyword>
<keyword evidence="7" id="KW-0175">Coiled coil</keyword>
<evidence type="ECO:0000313" key="9">
    <source>
        <dbReference type="EMBL" id="GAA4003667.1"/>
    </source>
</evidence>
<evidence type="ECO:0000256" key="2">
    <source>
        <dbReference type="ARBA" id="ARBA00023012"/>
    </source>
</evidence>
<feature type="domain" description="OmpR/PhoB-type" evidence="8">
    <location>
        <begin position="1"/>
        <end position="99"/>
    </location>
</feature>
<sequence length="317" mass="35250">MEFRILGSVEICDDQTGLRVMPSGVKQRALLGALVVSVGRDVPSGRLVEELWGDRPPARTANALQAHVARLRRLLPASSGTGARHDWLVTRPTGYALRADHSTTDAQRFHRLVSEGRRSVSGDPERSVQLLRSALALWRGRAFEGSERGPICATEASILEEARMVALESLYDVCLHVGQHERITGELEGLTASHPLRERFAELLMMALYRCGRRAEALGAYEQVYRRLIRDLGVEPGPSLRRCREAILYHREPHPARSVEPGRAEMPAAHTPDDEVSVRLLRSEVAVLRRRVEELCRERQALATRHCGAAFPSSSPA</sequence>
<dbReference type="InterPro" id="IPR036388">
    <property type="entry name" value="WH-like_DNA-bd_sf"/>
</dbReference>
<accession>A0ABP7RXZ6</accession>
<dbReference type="PROSITE" id="PS51755">
    <property type="entry name" value="OMPR_PHOB"/>
    <property type="match status" value="1"/>
</dbReference>
<dbReference type="CDD" id="cd15831">
    <property type="entry name" value="BTAD"/>
    <property type="match status" value="1"/>
</dbReference>
<dbReference type="SUPFAM" id="SSF48452">
    <property type="entry name" value="TPR-like"/>
    <property type="match status" value="1"/>
</dbReference>
<proteinExistence type="inferred from homology"/>
<dbReference type="InterPro" id="IPR001867">
    <property type="entry name" value="OmpR/PhoB-type_DNA-bd"/>
</dbReference>
<evidence type="ECO:0000256" key="5">
    <source>
        <dbReference type="ARBA" id="ARBA00023163"/>
    </source>
</evidence>
<comment type="caution">
    <text evidence="9">The sequence shown here is derived from an EMBL/GenBank/DDBJ whole genome shotgun (WGS) entry which is preliminary data.</text>
</comment>
<keyword evidence="10" id="KW-1185">Reference proteome</keyword>
<dbReference type="EMBL" id="BAABCQ010000158">
    <property type="protein sequence ID" value="GAA4003667.1"/>
    <property type="molecule type" value="Genomic_DNA"/>
</dbReference>
<dbReference type="Gene3D" id="1.25.40.10">
    <property type="entry name" value="Tetratricopeptide repeat domain"/>
    <property type="match status" value="1"/>
</dbReference>
<protein>
    <recommendedName>
        <fullName evidence="8">OmpR/PhoB-type domain-containing protein</fullName>
    </recommendedName>
</protein>
<evidence type="ECO:0000256" key="1">
    <source>
        <dbReference type="ARBA" id="ARBA00005820"/>
    </source>
</evidence>
<dbReference type="Gene3D" id="1.10.10.10">
    <property type="entry name" value="Winged helix-like DNA-binding domain superfamily/Winged helix DNA-binding domain"/>
    <property type="match status" value="1"/>
</dbReference>
<dbReference type="SMART" id="SM01043">
    <property type="entry name" value="BTAD"/>
    <property type="match status" value="1"/>
</dbReference>
<dbReference type="Proteomes" id="UP001500034">
    <property type="component" value="Unassembled WGS sequence"/>
</dbReference>
<dbReference type="SMART" id="SM00862">
    <property type="entry name" value="Trans_reg_C"/>
    <property type="match status" value="1"/>
</dbReference>
<reference evidence="10" key="1">
    <citation type="journal article" date="2019" name="Int. J. Syst. Evol. Microbiol.">
        <title>The Global Catalogue of Microorganisms (GCM) 10K type strain sequencing project: providing services to taxonomists for standard genome sequencing and annotation.</title>
        <authorList>
            <consortium name="The Broad Institute Genomics Platform"/>
            <consortium name="The Broad Institute Genome Sequencing Center for Infectious Disease"/>
            <person name="Wu L."/>
            <person name="Ma J."/>
        </authorList>
    </citation>
    <scope>NUCLEOTIDE SEQUENCE [LARGE SCALE GENOMIC DNA]</scope>
    <source>
        <strain evidence="10">JCM 17027</strain>
    </source>
</reference>
<evidence type="ECO:0000259" key="8">
    <source>
        <dbReference type="PROSITE" id="PS51755"/>
    </source>
</evidence>
<evidence type="ECO:0000256" key="3">
    <source>
        <dbReference type="ARBA" id="ARBA00023015"/>
    </source>
</evidence>